<dbReference type="Pfam" id="PF01863">
    <property type="entry name" value="YgjP-like"/>
    <property type="match status" value="1"/>
</dbReference>
<dbReference type="HOGENOM" id="CLU_065947_1_1_14"/>
<dbReference type="CDD" id="cd07344">
    <property type="entry name" value="M48_yhfN_like"/>
    <property type="match status" value="1"/>
</dbReference>
<dbReference type="PATRIC" id="fig|1276221.3.peg.169"/>
<dbReference type="eggNOG" id="COG1451">
    <property type="taxonomic scope" value="Bacteria"/>
</dbReference>
<keyword evidence="3" id="KW-1185">Reference proteome</keyword>
<dbReference type="EMBL" id="CP005076">
    <property type="protein sequence ID" value="AGR41876.1"/>
    <property type="molecule type" value="Genomic_DNA"/>
</dbReference>
<dbReference type="GO" id="GO:0006508">
    <property type="term" value="P:proteolysis"/>
    <property type="evidence" value="ECO:0007669"/>
    <property type="project" value="UniProtKB-KW"/>
</dbReference>
<dbReference type="KEGG" id="sdi:SDIMI_v3c01720"/>
<keyword evidence="2" id="KW-0378">Hydrolase</keyword>
<proteinExistence type="predicted"/>
<accession>S5LZ76</accession>
<evidence type="ECO:0000313" key="3">
    <source>
        <dbReference type="Proteomes" id="UP000014983"/>
    </source>
</evidence>
<feature type="domain" description="YgjP-like metallopeptidase" evidence="1">
    <location>
        <begin position="31"/>
        <end position="225"/>
    </location>
</feature>
<dbReference type="STRING" id="1276221.SDIMI_v3c01720"/>
<keyword evidence="2" id="KW-0482">Metalloprotease</keyword>
<dbReference type="InterPro" id="IPR002725">
    <property type="entry name" value="YgjP-like_metallopeptidase"/>
</dbReference>
<gene>
    <name evidence="2" type="ORF">SDIMI_v3c01720</name>
</gene>
<sequence length="229" mass="27676">MQSEKRKTKILKTLSYKGQKIEYFLTLRDQKYIRLKLEDTNIFVSAPLTAYDWEIERLIYANIQKIQKIIDYKQKNQMFLISSKGFVKIEDQKIPAFFSEEIDKTNKMSFKIYETNEETIKRMYKKIALNYFGYFEKIIDKYKEIMDLDFKNLSIRTMKGKWGVCFPEKSKIVLNTRLIHYPKIALEYVVVHELSHLVHKNHSKDFWRHVEKYMPNYKNISEILKVNVL</sequence>
<dbReference type="Gene3D" id="3.30.2010.10">
    <property type="entry name" value="Metalloproteases ('zincins'), catalytic domain"/>
    <property type="match status" value="1"/>
</dbReference>
<dbReference type="GO" id="GO:0008237">
    <property type="term" value="F:metallopeptidase activity"/>
    <property type="evidence" value="ECO:0007669"/>
    <property type="project" value="UniProtKB-KW"/>
</dbReference>
<evidence type="ECO:0000313" key="2">
    <source>
        <dbReference type="EMBL" id="AGR41876.1"/>
    </source>
</evidence>
<dbReference type="PANTHER" id="PTHR30399">
    <property type="entry name" value="UNCHARACTERIZED PROTEIN YGJP"/>
    <property type="match status" value="1"/>
</dbReference>
<evidence type="ECO:0000259" key="1">
    <source>
        <dbReference type="Pfam" id="PF01863"/>
    </source>
</evidence>
<dbReference type="InterPro" id="IPR053136">
    <property type="entry name" value="UTP_pyrophosphatase-like"/>
</dbReference>
<dbReference type="PANTHER" id="PTHR30399:SF1">
    <property type="entry name" value="UTP PYROPHOSPHATASE"/>
    <property type="match status" value="1"/>
</dbReference>
<name>S5LZ76_9MOLU</name>
<dbReference type="RefSeq" id="WP_020836109.1">
    <property type="nucleotide sequence ID" value="NC_021833.1"/>
</dbReference>
<dbReference type="InParanoid" id="S5LZ76"/>
<organism evidence="2 3">
    <name type="scientific">Spiroplasma diminutum CUAS-1</name>
    <dbReference type="NCBI Taxonomy" id="1276221"/>
    <lineage>
        <taxon>Bacteria</taxon>
        <taxon>Bacillati</taxon>
        <taxon>Mycoplasmatota</taxon>
        <taxon>Mollicutes</taxon>
        <taxon>Entomoplasmatales</taxon>
        <taxon>Spiroplasmataceae</taxon>
        <taxon>Spiroplasma</taxon>
    </lineage>
</organism>
<dbReference type="Proteomes" id="UP000014983">
    <property type="component" value="Chromosome"/>
</dbReference>
<protein>
    <submittedName>
        <fullName evidence="2">Zinc metalloprotease</fullName>
    </submittedName>
</protein>
<keyword evidence="2" id="KW-0645">Protease</keyword>
<dbReference type="OrthoDB" id="9811177at2"/>
<dbReference type="AlphaFoldDB" id="S5LZ76"/>
<reference evidence="2 3" key="1">
    <citation type="journal article" date="2013" name="Genome Biol. Evol.">
        <title>Comparison of metabolic capacities and inference of gene content evolution in mosquito-associated Spiroplasma diminutum and S. taiwanense.</title>
        <authorList>
            <person name="Lo W.S."/>
            <person name="Ku C."/>
            <person name="Chen L.L."/>
            <person name="Chang T.H."/>
            <person name="Kuo C.H."/>
        </authorList>
    </citation>
    <scope>NUCLEOTIDE SEQUENCE [LARGE SCALE GENOMIC DNA]</scope>
    <source>
        <strain evidence="2">CUAS-1</strain>
    </source>
</reference>